<keyword evidence="9" id="KW-0393">Immunoglobulin domain</keyword>
<dbReference type="InterPro" id="IPR036179">
    <property type="entry name" value="Ig-like_dom_sf"/>
</dbReference>
<protein>
    <submittedName>
        <fullName evidence="12">Hemicentin-1</fullName>
    </submittedName>
</protein>
<feature type="domain" description="Ig-like" evidence="10">
    <location>
        <begin position="846"/>
        <end position="937"/>
    </location>
</feature>
<feature type="domain" description="Ig-like" evidence="10">
    <location>
        <begin position="252"/>
        <end position="339"/>
    </location>
</feature>
<dbReference type="PANTHER" id="PTHR12231:SF261">
    <property type="entry name" value="IG-LIKE DOMAIN-CONTAINING PROTEIN"/>
    <property type="match status" value="1"/>
</dbReference>
<organism evidence="11 12">
    <name type="scientific">Toxocara canis</name>
    <name type="common">Canine roundworm</name>
    <dbReference type="NCBI Taxonomy" id="6265"/>
    <lineage>
        <taxon>Eukaryota</taxon>
        <taxon>Metazoa</taxon>
        <taxon>Ecdysozoa</taxon>
        <taxon>Nematoda</taxon>
        <taxon>Chromadorea</taxon>
        <taxon>Rhabditida</taxon>
        <taxon>Spirurina</taxon>
        <taxon>Ascaridomorpha</taxon>
        <taxon>Ascaridoidea</taxon>
        <taxon>Toxocaridae</taxon>
        <taxon>Toxocara</taxon>
    </lineage>
</organism>
<dbReference type="Pfam" id="PF13927">
    <property type="entry name" value="Ig_3"/>
    <property type="match status" value="2"/>
</dbReference>
<keyword evidence="8" id="KW-1015">Disulfide bond</keyword>
<feature type="domain" description="Ig-like" evidence="10">
    <location>
        <begin position="344"/>
        <end position="426"/>
    </location>
</feature>
<feature type="domain" description="Ig-like" evidence="10">
    <location>
        <begin position="67"/>
        <end position="155"/>
    </location>
</feature>
<proteinExistence type="predicted"/>
<feature type="domain" description="Ig-like" evidence="10">
    <location>
        <begin position="618"/>
        <end position="747"/>
    </location>
</feature>
<feature type="domain" description="Ig-like" evidence="10">
    <location>
        <begin position="1"/>
        <end position="64"/>
    </location>
</feature>
<dbReference type="CDD" id="cd00096">
    <property type="entry name" value="Ig"/>
    <property type="match status" value="3"/>
</dbReference>
<dbReference type="Proteomes" id="UP000050794">
    <property type="component" value="Unassembled WGS sequence"/>
</dbReference>
<dbReference type="InterPro" id="IPR013098">
    <property type="entry name" value="Ig_I-set"/>
</dbReference>
<evidence type="ECO:0000259" key="10">
    <source>
        <dbReference type="PROSITE" id="PS50835"/>
    </source>
</evidence>
<feature type="domain" description="Ig-like" evidence="10">
    <location>
        <begin position="431"/>
        <end position="518"/>
    </location>
</feature>
<evidence type="ECO:0000256" key="3">
    <source>
        <dbReference type="ARBA" id="ARBA00022729"/>
    </source>
</evidence>
<sequence length="950" mass="103088">LAGNPKPKVIWYRGGREVPSYRYIQIEGGRLTIQGVQDSDAGSYTCVAQNIAGRDFGNINLDVGSLPTIVPTPETIRVNIERSITLQCRAIGHPIPKITWHRHGIPIAKMGSRVKILPDGSLLINNAQTDDQDRYTCTAKNIFGQQDKTTMLMVTGLISPVLGHVPPEEQLVEGKDLRLSCVVVLGTPKPTLKWFKDGLPLQPSDTVIIEGGGSGVLLRRGNPRDEGRYTCAAISPAGNATLNVNVQLIRKPIIEDTGVQDFVVSLGESIDIPCKVSGKPPPKITWSLDGKPLAAIGHEYTVLADNTLRIHRANNNHIGKYVCTASNAAGESEHAASLNVLSAPIIAPGQISYNLIQGNSITLPCEVKGEPQPKITWYLNEEIFTEGIVNQDGSLTIPSADELHRGHFKCVAENEVGIDERIVILTVHTAPTIEGSGQVKTIVVNVNETAVLPCPARAQPPPTRAWSYEGDRLYPGYTHGSEIRFTSDGSIEVVTPQMNHAGKYTCHVSNLAGDDHITYLLKVQEPPIIISEIPGTIDVVLGLMLEIPCRAIGSPDPTVTWEKDGFQIIPDDIVEIDPSGTLRIEKTQLAHRGEYRCLAANPAGKDLRNTLVVVQEPPVILPTTLSDYTTVEGDRIELRCFAKANPPPVITWSRKGVPITDETIGMHVTDAIIQITGCLMVALINMLSEDVLLSDHCDKRRSITLPSKYCASDGTLIIDSVENDDAGHYTCKASNAAGDTDKIIRLSVIIPPDIPDPHTIITETVVAGQPFSLYCPVFSTPLPQITWHLDDRPIAEGDPNIHLSDDKRRLHILRSRTTDAGSYKCVARNPAGESSKTFHVEVLVPPNLDESTHKLKLSVLENGRIEIGCPVSGIPSPDISWLANGQLLEEGRGKRGVILAPGGLSVLIESAQLYHEGIYTCVAANKAGSLDIDVQLTVLGMFIYLKVITH</sequence>
<dbReference type="InterPro" id="IPR007110">
    <property type="entry name" value="Ig-like_dom"/>
</dbReference>
<feature type="domain" description="Ig-like" evidence="10">
    <location>
        <begin position="757"/>
        <end position="839"/>
    </location>
</feature>
<dbReference type="PROSITE" id="PS50835">
    <property type="entry name" value="IG_LIKE"/>
    <property type="match status" value="10"/>
</dbReference>
<feature type="domain" description="Ig-like" evidence="10">
    <location>
        <begin position="526"/>
        <end position="614"/>
    </location>
</feature>
<evidence type="ECO:0000313" key="12">
    <source>
        <dbReference type="WBParaSite" id="TCNE_0001632501-mRNA-1"/>
    </source>
</evidence>
<dbReference type="FunFam" id="2.60.40.10:FF:000503">
    <property type="entry name" value="Hemicentin 1"/>
    <property type="match status" value="1"/>
</dbReference>
<dbReference type="GO" id="GO:0016020">
    <property type="term" value="C:membrane"/>
    <property type="evidence" value="ECO:0007669"/>
    <property type="project" value="UniProtKB-SubCell"/>
</dbReference>
<dbReference type="PANTHER" id="PTHR12231">
    <property type="entry name" value="CTX-RELATED TYPE I TRANSMEMBRANE PROTEIN"/>
    <property type="match status" value="1"/>
</dbReference>
<keyword evidence="3" id="KW-0732">Signal</keyword>
<dbReference type="SMART" id="SM00408">
    <property type="entry name" value="IGc2"/>
    <property type="match status" value="10"/>
</dbReference>
<evidence type="ECO:0000256" key="2">
    <source>
        <dbReference type="ARBA" id="ARBA00022692"/>
    </source>
</evidence>
<evidence type="ECO:0000256" key="5">
    <source>
        <dbReference type="ARBA" id="ARBA00022889"/>
    </source>
</evidence>
<keyword evidence="4" id="KW-0677">Repeat</keyword>
<name>A0A183V6F4_TOXCA</name>
<dbReference type="InterPro" id="IPR013151">
    <property type="entry name" value="Immunoglobulin_dom"/>
</dbReference>
<accession>A0A183V6F4</accession>
<dbReference type="WBParaSite" id="TCNE_0001632501-mRNA-1">
    <property type="protein sequence ID" value="TCNE_0001632501-mRNA-1"/>
    <property type="gene ID" value="TCNE_0001632501"/>
</dbReference>
<evidence type="ECO:0000256" key="6">
    <source>
        <dbReference type="ARBA" id="ARBA00022989"/>
    </source>
</evidence>
<dbReference type="InterPro" id="IPR003599">
    <property type="entry name" value="Ig_sub"/>
</dbReference>
<dbReference type="FunFam" id="2.60.40.10:FF:000017">
    <property type="entry name" value="Down syndrome cell adhesion molecule b"/>
    <property type="match status" value="1"/>
</dbReference>
<evidence type="ECO:0000256" key="9">
    <source>
        <dbReference type="ARBA" id="ARBA00023319"/>
    </source>
</evidence>
<dbReference type="InterPro" id="IPR013783">
    <property type="entry name" value="Ig-like_fold"/>
</dbReference>
<dbReference type="SUPFAM" id="SSF48726">
    <property type="entry name" value="Immunoglobulin"/>
    <property type="match status" value="10"/>
</dbReference>
<dbReference type="InterPro" id="IPR003598">
    <property type="entry name" value="Ig_sub2"/>
</dbReference>
<keyword evidence="6" id="KW-1133">Transmembrane helix</keyword>
<reference evidence="12" key="1">
    <citation type="submission" date="2016-06" db="UniProtKB">
        <authorList>
            <consortium name="WormBaseParasite"/>
        </authorList>
    </citation>
    <scope>IDENTIFICATION</scope>
</reference>
<evidence type="ECO:0000256" key="7">
    <source>
        <dbReference type="ARBA" id="ARBA00023136"/>
    </source>
</evidence>
<keyword evidence="5" id="KW-0130">Cell adhesion</keyword>
<dbReference type="Pfam" id="PF07679">
    <property type="entry name" value="I-set"/>
    <property type="match status" value="7"/>
</dbReference>
<comment type="subcellular location">
    <subcellularLocation>
        <location evidence="1">Membrane</location>
        <topology evidence="1">Single-pass membrane protein</topology>
    </subcellularLocation>
</comment>
<keyword evidence="7" id="KW-0472">Membrane</keyword>
<dbReference type="AlphaFoldDB" id="A0A183V6F4"/>
<evidence type="ECO:0000313" key="11">
    <source>
        <dbReference type="Proteomes" id="UP000050794"/>
    </source>
</evidence>
<dbReference type="FunFam" id="2.60.40.10:FF:002373">
    <property type="entry name" value="High Incidence of Males (Increased X chromosome loss)"/>
    <property type="match status" value="1"/>
</dbReference>
<feature type="domain" description="Ig-like" evidence="10">
    <location>
        <begin position="160"/>
        <end position="247"/>
    </location>
</feature>
<dbReference type="SMART" id="SM00409">
    <property type="entry name" value="IG"/>
    <property type="match status" value="10"/>
</dbReference>
<evidence type="ECO:0000256" key="4">
    <source>
        <dbReference type="ARBA" id="ARBA00022737"/>
    </source>
</evidence>
<dbReference type="Gene3D" id="2.60.40.10">
    <property type="entry name" value="Immunoglobulins"/>
    <property type="match status" value="10"/>
</dbReference>
<dbReference type="InterPro" id="IPR051170">
    <property type="entry name" value="Neural/epithelial_adhesion"/>
</dbReference>
<dbReference type="FunFam" id="2.60.40.10:FF:000032">
    <property type="entry name" value="palladin isoform X1"/>
    <property type="match status" value="1"/>
</dbReference>
<keyword evidence="2" id="KW-0812">Transmembrane</keyword>
<keyword evidence="11" id="KW-1185">Reference proteome</keyword>
<evidence type="ECO:0000256" key="8">
    <source>
        <dbReference type="ARBA" id="ARBA00023157"/>
    </source>
</evidence>
<dbReference type="GO" id="GO:0007155">
    <property type="term" value="P:cell adhesion"/>
    <property type="evidence" value="ECO:0007669"/>
    <property type="project" value="UniProtKB-KW"/>
</dbReference>
<dbReference type="Pfam" id="PF00047">
    <property type="entry name" value="ig"/>
    <property type="match status" value="1"/>
</dbReference>
<evidence type="ECO:0000256" key="1">
    <source>
        <dbReference type="ARBA" id="ARBA00004167"/>
    </source>
</evidence>